<sequence length="511" mass="59587">MKRPTFNVYVGLFFSLYMRRFIYILPFLFLLSCATTKAPQKEFRGVWIATVANIDWPKHPNDDVAKKKRDFIEILDFYQKLNFNAAIVQVRTAGDALYPTDFAPWSRYLTGKEGSAPEGFQEPLKWMIKETHARGMEFHAWLNPYRATVSLDTTLLSKNHDYYLHPDWIVTYGNKNYYNPGLPEVRSKFNKIIEELVINYEVDAIHFDDYFYPYKVEGETFDDAETFSTYGLEGQSLEDWRRSNVDSLVQNVHQTIKKHKPWVQFGISPFGVWKNKSTDPMGSETKAGQTTYEDLYADPLLWVQKGWLDYLAPQVYWSMEYPVASHKVITSWWNQHTPNTNLYIGNGTYKIKNNADKAWNKKNEIPKQLNMARELDHVDGNIFFSAKSLIGQHEKVNTKLKKRFYSYPSENPGPLNKLVRDVQLPAIKSVQQNQQILEICISHTDSVPRFINIYNFQKGDHQLIGKEYLSESDTEGCYQFQLTKKQLRNNIQINISDAFGNESTMQQLNIN</sequence>
<evidence type="ECO:0000256" key="1">
    <source>
        <dbReference type="ARBA" id="ARBA00022729"/>
    </source>
</evidence>
<dbReference type="AlphaFoldDB" id="A0A1H2R725"/>
<dbReference type="PROSITE" id="PS51257">
    <property type="entry name" value="PROKAR_LIPOPROTEIN"/>
    <property type="match status" value="1"/>
</dbReference>
<dbReference type="InterPro" id="IPR003790">
    <property type="entry name" value="GHL10"/>
</dbReference>
<evidence type="ECO:0000313" key="3">
    <source>
        <dbReference type="EMBL" id="SDW15252.1"/>
    </source>
</evidence>
<dbReference type="STRING" id="1073328.SAMN05216294_1864"/>
<dbReference type="PANTHER" id="PTHR43405:SF1">
    <property type="entry name" value="GLYCOSYL HYDROLASE DIGH"/>
    <property type="match status" value="1"/>
</dbReference>
<dbReference type="Pfam" id="PF02638">
    <property type="entry name" value="GHL10"/>
    <property type="match status" value="1"/>
</dbReference>
<dbReference type="EMBL" id="FNMY01000001">
    <property type="protein sequence ID" value="SDW15252.1"/>
    <property type="molecule type" value="Genomic_DNA"/>
</dbReference>
<evidence type="ECO:0000259" key="2">
    <source>
        <dbReference type="Pfam" id="PF02638"/>
    </source>
</evidence>
<reference evidence="4" key="1">
    <citation type="submission" date="2016-10" db="EMBL/GenBank/DDBJ databases">
        <authorList>
            <person name="Varghese N."/>
            <person name="Submissions S."/>
        </authorList>
    </citation>
    <scope>NUCLEOTIDE SEQUENCE [LARGE SCALE GENOMIC DNA]</scope>
    <source>
        <strain evidence="4">DSM 25030</strain>
    </source>
</reference>
<keyword evidence="4" id="KW-1185">Reference proteome</keyword>
<gene>
    <name evidence="3" type="ORF">SAMN04487892_0516</name>
</gene>
<evidence type="ECO:0000313" key="4">
    <source>
        <dbReference type="Proteomes" id="UP000199592"/>
    </source>
</evidence>
<dbReference type="Proteomes" id="UP000199592">
    <property type="component" value="Unassembled WGS sequence"/>
</dbReference>
<keyword evidence="3" id="KW-0449">Lipoprotein</keyword>
<dbReference type="SUPFAM" id="SSF51445">
    <property type="entry name" value="(Trans)glycosidases"/>
    <property type="match status" value="1"/>
</dbReference>
<dbReference type="InterPro" id="IPR017853">
    <property type="entry name" value="GH"/>
</dbReference>
<keyword evidence="1" id="KW-0732">Signal</keyword>
<organism evidence="3 4">
    <name type="scientific">Flagellimonas zhangzhouensis</name>
    <dbReference type="NCBI Taxonomy" id="1073328"/>
    <lineage>
        <taxon>Bacteria</taxon>
        <taxon>Pseudomonadati</taxon>
        <taxon>Bacteroidota</taxon>
        <taxon>Flavobacteriia</taxon>
        <taxon>Flavobacteriales</taxon>
        <taxon>Flavobacteriaceae</taxon>
        <taxon>Flagellimonas</taxon>
    </lineage>
</organism>
<accession>A0A1H2R725</accession>
<dbReference type="Gene3D" id="3.20.20.80">
    <property type="entry name" value="Glycosidases"/>
    <property type="match status" value="1"/>
</dbReference>
<name>A0A1H2R725_9FLAO</name>
<dbReference type="PANTHER" id="PTHR43405">
    <property type="entry name" value="GLYCOSYL HYDROLASE DIGH"/>
    <property type="match status" value="1"/>
</dbReference>
<proteinExistence type="predicted"/>
<protein>
    <submittedName>
        <fullName evidence="3">Uncharacterized lipoprotein YddW, UPF0748 family</fullName>
    </submittedName>
</protein>
<dbReference type="InterPro" id="IPR052177">
    <property type="entry name" value="Divisome_Glycosyl_Hydrolase"/>
</dbReference>
<feature type="domain" description="Glycosyl hydrolase-like 10" evidence="2">
    <location>
        <begin position="42"/>
        <end position="360"/>
    </location>
</feature>